<comment type="function">
    <text evidence="8">A type II topoisomerase that negatively supercoils closed circular double-stranded (ds) DNA in an ATP-dependent manner to modulate DNA topology and maintain chromosomes in an underwound state. Negative supercoiling favors strand separation, and DNA replication, transcription, recombination and repair, all of which involve strand separation. Also able to catalyze the interconversion of other topological isomers of dsDNA rings, including catenanes and knotted rings. Type II topoisomerases break and join 2 DNA strands simultaneously in an ATP-dependent manner.</text>
</comment>
<feature type="compositionally biased region" description="Acidic residues" evidence="10">
    <location>
        <begin position="883"/>
        <end position="908"/>
    </location>
</feature>
<comment type="caution">
    <text evidence="12">The sequence shown here is derived from an EMBL/GenBank/DDBJ whole genome shotgun (WGS) entry which is preliminary data.</text>
</comment>
<name>A0ABQ2R110_9GAMM</name>
<gene>
    <name evidence="8 12" type="primary">gyrA</name>
    <name evidence="12" type="ORF">GCM10009411_05150</name>
</gene>
<keyword evidence="4 8" id="KW-0067">ATP-binding</keyword>
<dbReference type="SUPFAM" id="SSF101904">
    <property type="entry name" value="GyrA/ParC C-terminal domain-like"/>
    <property type="match status" value="1"/>
</dbReference>
<dbReference type="InterPro" id="IPR006691">
    <property type="entry name" value="GyrA/parC_rep"/>
</dbReference>
<comment type="subcellular location">
    <subcellularLocation>
        <location evidence="8">Cytoplasm</location>
    </subcellularLocation>
</comment>
<comment type="subunit">
    <text evidence="8">Heterotetramer, composed of two GyrA and two GyrB chains. In the heterotetramer, GyrA contains the active site tyrosine that forms a transient covalent intermediate with DNA, while GyrB binds cofactors and catalyzes ATP hydrolysis.</text>
</comment>
<dbReference type="InterPro" id="IPR013758">
    <property type="entry name" value="Topo_IIA_A/C_ab"/>
</dbReference>
<evidence type="ECO:0000256" key="1">
    <source>
        <dbReference type="ARBA" id="ARBA00000185"/>
    </source>
</evidence>
<dbReference type="InterPro" id="IPR013760">
    <property type="entry name" value="Topo_IIA-like_dom_sf"/>
</dbReference>
<dbReference type="Gene3D" id="1.10.268.10">
    <property type="entry name" value="Topoisomerase, domain 3"/>
    <property type="match status" value="1"/>
</dbReference>
<dbReference type="PROSITE" id="PS52040">
    <property type="entry name" value="TOPO_IIA"/>
    <property type="match status" value="1"/>
</dbReference>
<evidence type="ECO:0000256" key="5">
    <source>
        <dbReference type="ARBA" id="ARBA00023029"/>
    </source>
</evidence>
<dbReference type="Pfam" id="PF00521">
    <property type="entry name" value="DNA_topoisoIV"/>
    <property type="match status" value="1"/>
</dbReference>
<dbReference type="NCBIfam" id="TIGR01063">
    <property type="entry name" value="gyrA"/>
    <property type="match status" value="1"/>
</dbReference>
<evidence type="ECO:0000313" key="13">
    <source>
        <dbReference type="Proteomes" id="UP000619118"/>
    </source>
</evidence>
<dbReference type="Pfam" id="PF03989">
    <property type="entry name" value="DNA_gyraseA_C"/>
    <property type="match status" value="7"/>
</dbReference>
<keyword evidence="6 8" id="KW-0238">DNA-binding</keyword>
<dbReference type="Gene3D" id="3.30.1360.40">
    <property type="match status" value="1"/>
</dbReference>
<dbReference type="NCBIfam" id="NF004043">
    <property type="entry name" value="PRK05560.1"/>
    <property type="match status" value="1"/>
</dbReference>
<reference evidence="13" key="1">
    <citation type="journal article" date="2019" name="Int. J. Syst. Evol. Microbiol.">
        <title>The Global Catalogue of Microorganisms (GCM) 10K type strain sequencing project: providing services to taxonomists for standard genome sequencing and annotation.</title>
        <authorList>
            <consortium name="The Broad Institute Genomics Platform"/>
            <consortium name="The Broad Institute Genome Sequencing Center for Infectious Disease"/>
            <person name="Wu L."/>
            <person name="Ma J."/>
        </authorList>
    </citation>
    <scope>NUCLEOTIDE SEQUENCE [LARGE SCALE GENOMIC DNA]</scope>
    <source>
        <strain evidence="13">JCM 32306</strain>
    </source>
</reference>
<dbReference type="InterPro" id="IPR013757">
    <property type="entry name" value="Topo_IIA_A_a_sf"/>
</dbReference>
<comment type="miscellaneous">
    <text evidence="8">Few gyrases are as efficient as E.coli at forming negative supercoils. Not all organisms have 2 type II topoisomerases; in organisms with a single type II topoisomerase this enzyme also has to decatenate newly replicated chromosomes.</text>
</comment>
<evidence type="ECO:0000256" key="6">
    <source>
        <dbReference type="ARBA" id="ARBA00023125"/>
    </source>
</evidence>
<dbReference type="EMBL" id="BMQX01000002">
    <property type="protein sequence ID" value="GGQ07127.1"/>
    <property type="molecule type" value="Genomic_DNA"/>
</dbReference>
<evidence type="ECO:0000256" key="4">
    <source>
        <dbReference type="ARBA" id="ARBA00022840"/>
    </source>
</evidence>
<protein>
    <recommendedName>
        <fullName evidence="8">DNA gyrase subunit A</fullName>
        <ecNumber evidence="8">5.6.2.2</ecNumber>
    </recommendedName>
</protein>
<evidence type="ECO:0000256" key="3">
    <source>
        <dbReference type="ARBA" id="ARBA00022741"/>
    </source>
</evidence>
<proteinExistence type="inferred from homology"/>
<evidence type="ECO:0000313" key="12">
    <source>
        <dbReference type="EMBL" id="GGQ07127.1"/>
    </source>
</evidence>
<keyword evidence="7 8" id="KW-0413">Isomerase</keyword>
<dbReference type="Gene3D" id="3.90.199.10">
    <property type="entry name" value="Topoisomerase II, domain 5"/>
    <property type="match status" value="1"/>
</dbReference>
<organism evidence="12 13">
    <name type="scientific">Shewanella litoralis</name>
    <dbReference type="NCBI Taxonomy" id="2282700"/>
    <lineage>
        <taxon>Bacteria</taxon>
        <taxon>Pseudomonadati</taxon>
        <taxon>Pseudomonadota</taxon>
        <taxon>Gammaproteobacteria</taxon>
        <taxon>Alteromonadales</taxon>
        <taxon>Shewanellaceae</taxon>
        <taxon>Shewanella</taxon>
    </lineage>
</organism>
<keyword evidence="13" id="KW-1185">Reference proteome</keyword>
<evidence type="ECO:0000256" key="7">
    <source>
        <dbReference type="ARBA" id="ARBA00023235"/>
    </source>
</evidence>
<accession>A0ABQ2R110</accession>
<dbReference type="SMART" id="SM00434">
    <property type="entry name" value="TOP4c"/>
    <property type="match status" value="1"/>
</dbReference>
<dbReference type="InterPro" id="IPR035516">
    <property type="entry name" value="Gyrase/topoIV_suA_C"/>
</dbReference>
<evidence type="ECO:0000256" key="9">
    <source>
        <dbReference type="PROSITE-ProRule" id="PRU01384"/>
    </source>
</evidence>
<dbReference type="EC" id="5.6.2.2" evidence="8"/>
<dbReference type="InterPro" id="IPR005743">
    <property type="entry name" value="GyrA"/>
</dbReference>
<feature type="domain" description="Topo IIA-type catalytic" evidence="11">
    <location>
        <begin position="34"/>
        <end position="532"/>
    </location>
</feature>
<dbReference type="PANTHER" id="PTHR43493">
    <property type="entry name" value="DNA GYRASE/TOPOISOMERASE SUBUNIT A"/>
    <property type="match status" value="1"/>
</dbReference>
<feature type="short sequence motif" description="GyrA-box" evidence="8">
    <location>
        <begin position="559"/>
        <end position="565"/>
    </location>
</feature>
<evidence type="ECO:0000256" key="8">
    <source>
        <dbReference type="HAMAP-Rule" id="MF_01897"/>
    </source>
</evidence>
<dbReference type="SUPFAM" id="SSF56719">
    <property type="entry name" value="Type II DNA topoisomerase"/>
    <property type="match status" value="1"/>
</dbReference>
<evidence type="ECO:0000259" key="11">
    <source>
        <dbReference type="PROSITE" id="PS52040"/>
    </source>
</evidence>
<keyword evidence="3 8" id="KW-0547">Nucleotide-binding</keyword>
<feature type="active site" description="O-(5'-phospho-DNA)-tyrosine intermediate" evidence="8 9">
    <location>
        <position position="122"/>
    </location>
</feature>
<sequence>MTDLASSISPINIEDELKNSYLDYAMSVIVGRALPDVRDGLKPVHRRVLFAMSELKNDWNKPYKKSARVVGDVIGKYHPHGDTAVYDTIVRMAQPFSLRYTLVDGQGNFGSVDGDSAAAMRYTEIRMQKLAHSLLADLEKETVDFVPNYDGTEFIPAVLPTRVPNLLINGSSGIAVGMATNIPPHNLTEVVKGCLALIDEPSLSIEQLMEYIPGPDFPTAASINGRKGIIDAYKTGRGRAVMRSKAEVETEDNGRERIIVHEIPYQVNKAKLIEKIAELVKDKKIEGISGLRDESDKDGMRIVIEIKRGEVGEVVLNNLYAQTQMQCSFGINMVALTNGQPKLFNLKEMLECFILHRREVVTRRTVFELRKARERAHILEALAIALANIDPIIALIKASPTPAEAKVKLIAQGWELGHVQGMLEKAGDDAARPEWLEPEYGIRDGKYYLTEQQAQAILELRLHRLTGLEHDKILAEYEELLVLIAGLLLILRSPERLMEVIKEELEEILEQYGDARRTIINANEIDMSLEDLINEEDVVVTLSHLGYAKYQPLSDYQAQRRGGKGKAATKVKDEDFVEKLLVANTHDTILCFSDFGKMYWLKVYQLPLASRTARGRPIVNLLPLSDGERITAILPVREYADDKYIIMATADGTVKKTALTAYSNPRANGIIAVNLKDGDQLIGVDITEGSDDIMLFSNEGKVVRFNEKARDSETGEVKIDAETGEEIIALRPMGRTATGVRGIKLEDGQKVVSLIVPKGDGAILTVTENGYGKRTELSEYPAKSRGTKGVVSIKVSERNGSVVGAVQVGDFDEIMLISDKGTLVRTPAEGVSIIGRNTQGVTIIRTADDEKVVGLQRIEEIQTEELLDEEGNVIAPAASIDGEATDVESVDAEVDTDLQDDVESDEQD</sequence>
<keyword evidence="5 8" id="KW-0799">Topoisomerase</keyword>
<dbReference type="NCBIfam" id="NF004044">
    <property type="entry name" value="PRK05561.1"/>
    <property type="match status" value="1"/>
</dbReference>
<dbReference type="InterPro" id="IPR050220">
    <property type="entry name" value="Type_II_DNA_Topoisomerases"/>
</dbReference>
<keyword evidence="8" id="KW-0963">Cytoplasm</keyword>
<dbReference type="PANTHER" id="PTHR43493:SF5">
    <property type="entry name" value="DNA GYRASE SUBUNIT A, CHLOROPLASTIC_MITOCHONDRIAL"/>
    <property type="match status" value="1"/>
</dbReference>
<dbReference type="Gene3D" id="2.120.10.90">
    <property type="entry name" value="DNA gyrase/topoisomerase IV, subunit A, C-terminal"/>
    <property type="match status" value="1"/>
</dbReference>
<dbReference type="Proteomes" id="UP000619118">
    <property type="component" value="Unassembled WGS sequence"/>
</dbReference>
<evidence type="ECO:0000256" key="2">
    <source>
        <dbReference type="ARBA" id="ARBA00008263"/>
    </source>
</evidence>
<dbReference type="RefSeq" id="WP_160052485.1">
    <property type="nucleotide sequence ID" value="NZ_BMQX01000002.1"/>
</dbReference>
<dbReference type="HAMAP" id="MF_01897">
    <property type="entry name" value="GyrA"/>
    <property type="match status" value="1"/>
</dbReference>
<feature type="region of interest" description="Disordered" evidence="10">
    <location>
        <begin position="877"/>
        <end position="908"/>
    </location>
</feature>
<comment type="similarity">
    <text evidence="2 8">Belongs to the type II topoisomerase GyrA/ParC subunit family.</text>
</comment>
<comment type="catalytic activity">
    <reaction evidence="1 8 9">
        <text>ATP-dependent breakage, passage and rejoining of double-stranded DNA.</text>
        <dbReference type="EC" id="5.6.2.2"/>
    </reaction>
</comment>
<dbReference type="CDD" id="cd00187">
    <property type="entry name" value="TOP4c"/>
    <property type="match status" value="1"/>
</dbReference>
<evidence type="ECO:0000256" key="10">
    <source>
        <dbReference type="SAM" id="MobiDB-lite"/>
    </source>
</evidence>
<dbReference type="InterPro" id="IPR002205">
    <property type="entry name" value="Topo_IIA_dom_A"/>
</dbReference>